<dbReference type="GO" id="GO:0000398">
    <property type="term" value="P:mRNA splicing, via spliceosome"/>
    <property type="evidence" value="ECO:0007669"/>
    <property type="project" value="TreeGrafter"/>
</dbReference>
<evidence type="ECO:0000259" key="11">
    <source>
        <dbReference type="PROSITE" id="PS50102"/>
    </source>
</evidence>
<feature type="compositionally biased region" description="Basic residues" evidence="10">
    <location>
        <begin position="481"/>
        <end position="493"/>
    </location>
</feature>
<feature type="region of interest" description="Disordered" evidence="10">
    <location>
        <begin position="469"/>
        <end position="500"/>
    </location>
</feature>
<dbReference type="Gene3D" id="3.30.70.330">
    <property type="match status" value="1"/>
</dbReference>
<keyword evidence="4 9" id="KW-0863">Zinc-finger</keyword>
<evidence type="ECO:0000259" key="14">
    <source>
        <dbReference type="PROSITE" id="PS50199"/>
    </source>
</evidence>
<dbReference type="GO" id="GO:0008270">
    <property type="term" value="F:zinc ion binding"/>
    <property type="evidence" value="ECO:0007669"/>
    <property type="project" value="UniProtKB-KW"/>
</dbReference>
<dbReference type="Gene3D" id="4.10.1060.10">
    <property type="entry name" value="Zinc finger, RanBP2-type"/>
    <property type="match status" value="1"/>
</dbReference>
<dbReference type="InterPro" id="IPR001876">
    <property type="entry name" value="Znf_RanBP2"/>
</dbReference>
<feature type="domain" description="RRM" evidence="11">
    <location>
        <begin position="55"/>
        <end position="136"/>
    </location>
</feature>
<keyword evidence="3" id="KW-0677">Repeat</keyword>
<dbReference type="InterPro" id="IPR036443">
    <property type="entry name" value="Znf_RanBP2_sf"/>
</dbReference>
<feature type="compositionally biased region" description="Basic and acidic residues" evidence="10">
    <location>
        <begin position="469"/>
        <end position="480"/>
    </location>
</feature>
<evidence type="ECO:0000256" key="4">
    <source>
        <dbReference type="ARBA" id="ARBA00022771"/>
    </source>
</evidence>
<dbReference type="InterPro" id="IPR000504">
    <property type="entry name" value="RRM_dom"/>
</dbReference>
<evidence type="ECO:0000313" key="16">
    <source>
        <dbReference type="Proteomes" id="UP001061958"/>
    </source>
</evidence>
<feature type="region of interest" description="Disordered" evidence="10">
    <location>
        <begin position="1"/>
        <end position="47"/>
    </location>
</feature>
<dbReference type="OrthoDB" id="29221at2759"/>
<reference evidence="15" key="1">
    <citation type="journal article" date="2022" name="Proc. Natl. Acad. Sci. U.S.A.">
        <title>Life cycle and functional genomics of the unicellular red alga Galdieria for elucidating algal and plant evolution and industrial use.</title>
        <authorList>
            <person name="Hirooka S."/>
            <person name="Itabashi T."/>
            <person name="Ichinose T.M."/>
            <person name="Onuma R."/>
            <person name="Fujiwara T."/>
            <person name="Yamashita S."/>
            <person name="Jong L.W."/>
            <person name="Tomita R."/>
            <person name="Iwane A.H."/>
            <person name="Miyagishima S.Y."/>
        </authorList>
    </citation>
    <scope>NUCLEOTIDE SEQUENCE</scope>
    <source>
        <strain evidence="15">NBRC 102759</strain>
    </source>
</reference>
<keyword evidence="7" id="KW-0539">Nucleus</keyword>
<feature type="region of interest" description="Disordered" evidence="10">
    <location>
        <begin position="541"/>
        <end position="569"/>
    </location>
</feature>
<dbReference type="AlphaFoldDB" id="A0A9C7PQY6"/>
<dbReference type="InterPro" id="IPR000467">
    <property type="entry name" value="G_patch_dom"/>
</dbReference>
<feature type="compositionally biased region" description="Basic and acidic residues" evidence="10">
    <location>
        <begin position="314"/>
        <end position="325"/>
    </location>
</feature>
<keyword evidence="5" id="KW-0862">Zinc</keyword>
<dbReference type="Pfam" id="PF00641">
    <property type="entry name" value="Zn_ribbon_RanBP"/>
    <property type="match status" value="1"/>
</dbReference>
<evidence type="ECO:0008006" key="17">
    <source>
        <dbReference type="Google" id="ProtNLM"/>
    </source>
</evidence>
<gene>
    <name evidence="15" type="ORF">GpartN1_g42.t1</name>
</gene>
<dbReference type="GO" id="GO:0005634">
    <property type="term" value="C:nucleus"/>
    <property type="evidence" value="ECO:0007669"/>
    <property type="project" value="UniProtKB-SubCell"/>
</dbReference>
<dbReference type="SUPFAM" id="SSF90209">
    <property type="entry name" value="Ran binding protein zinc finger-like"/>
    <property type="match status" value="1"/>
</dbReference>
<dbReference type="SUPFAM" id="SSF54928">
    <property type="entry name" value="RNA-binding domain, RBD"/>
    <property type="match status" value="1"/>
</dbReference>
<feature type="domain" description="C2H2-type" evidence="12">
    <location>
        <begin position="424"/>
        <end position="449"/>
    </location>
</feature>
<comment type="caution">
    <text evidence="15">The sequence shown here is derived from an EMBL/GenBank/DDBJ whole genome shotgun (WGS) entry which is preliminary data.</text>
</comment>
<dbReference type="Proteomes" id="UP001061958">
    <property type="component" value="Unassembled WGS sequence"/>
</dbReference>
<dbReference type="Pfam" id="PF17780">
    <property type="entry name" value="OCRE"/>
    <property type="match status" value="1"/>
</dbReference>
<dbReference type="InterPro" id="IPR012677">
    <property type="entry name" value="Nucleotide-bd_a/b_plait_sf"/>
</dbReference>
<dbReference type="CDD" id="cd00590">
    <property type="entry name" value="RRM_SF"/>
    <property type="match status" value="1"/>
</dbReference>
<evidence type="ECO:0000259" key="13">
    <source>
        <dbReference type="PROSITE" id="PS50174"/>
    </source>
</evidence>
<dbReference type="Pfam" id="PF01585">
    <property type="entry name" value="G-patch"/>
    <property type="match status" value="1"/>
</dbReference>
<name>A0A9C7PQY6_9RHOD</name>
<evidence type="ECO:0000256" key="3">
    <source>
        <dbReference type="ARBA" id="ARBA00022737"/>
    </source>
</evidence>
<dbReference type="Pfam" id="PF00076">
    <property type="entry name" value="RRM_1"/>
    <property type="match status" value="1"/>
</dbReference>
<dbReference type="PROSITE" id="PS01358">
    <property type="entry name" value="ZF_RANBP2_1"/>
    <property type="match status" value="1"/>
</dbReference>
<dbReference type="PANTHER" id="PTHR13948">
    <property type="entry name" value="RNA-BINDING PROTEIN"/>
    <property type="match status" value="1"/>
</dbReference>
<evidence type="ECO:0000313" key="15">
    <source>
        <dbReference type="EMBL" id="GJQ08251.1"/>
    </source>
</evidence>
<dbReference type="EMBL" id="BQMJ01000001">
    <property type="protein sequence ID" value="GJQ08251.1"/>
    <property type="molecule type" value="Genomic_DNA"/>
</dbReference>
<organism evidence="15 16">
    <name type="scientific">Galdieria partita</name>
    <dbReference type="NCBI Taxonomy" id="83374"/>
    <lineage>
        <taxon>Eukaryota</taxon>
        <taxon>Rhodophyta</taxon>
        <taxon>Bangiophyceae</taxon>
        <taxon>Galdieriales</taxon>
        <taxon>Galdieriaceae</taxon>
        <taxon>Galdieria</taxon>
    </lineage>
</organism>
<feature type="compositionally biased region" description="Basic and acidic residues" evidence="10">
    <location>
        <begin position="554"/>
        <end position="569"/>
    </location>
</feature>
<dbReference type="PANTHER" id="PTHR13948:SF3">
    <property type="entry name" value="FI21118P1"/>
    <property type="match status" value="1"/>
</dbReference>
<proteinExistence type="predicted"/>
<feature type="compositionally biased region" description="Polar residues" evidence="10">
    <location>
        <begin position="1"/>
        <end position="20"/>
    </location>
</feature>
<feature type="region of interest" description="Disordered" evidence="10">
    <location>
        <begin position="359"/>
        <end position="419"/>
    </location>
</feature>
<reference evidence="15" key="2">
    <citation type="submission" date="2022-01" db="EMBL/GenBank/DDBJ databases">
        <authorList>
            <person name="Hirooka S."/>
            <person name="Miyagishima S.Y."/>
        </authorList>
    </citation>
    <scope>NUCLEOTIDE SEQUENCE</scope>
    <source>
        <strain evidence="15">NBRC 102759</strain>
    </source>
</reference>
<feature type="region of interest" description="Disordered" evidence="10">
    <location>
        <begin position="283"/>
        <end position="341"/>
    </location>
</feature>
<sequence length="589" mass="66415">MEGTEQTKVGASTTFTSPFQAKSLGEYHGESSEDRRDRTASSTSVHHVEEVVPSNTIIVREIPNPVDSKSLKQFFTNSFGPVRDIRIPHTQFSTRSKSYGFVEFVRVETAQKVVDKAASGNLVYQGSQLEVTFASDGFEKKGWDCLSCGYANFARRRVCKQCGAKKEINDILGSPQSKFIAGDVVLAAQWTASSQGLIDQSPFGRYCLDPRSGWYYDPQTLYYVVDPINLVFYDGSRQVYLQYNSAMGTYIEYATTTENPLNQNTGYIVSNDNQSTEIELESVEQQTESITSSGMSTKPDANTSCEQESTKVASQDERQLKEPRKSPITVTPMKPRGRILSNIQRWNQRRVERQQILEEFEEEEDDGNLKKDESLGSDDGNHSVAYQRESDKPIEQDEEKEDDSVEKVSNVGKKTSDDDREPVFICDLCRRKFKSNDILEKHIQFSELHRTNLQKQNSIYRDRAAERRQLHPPEDVDNSHSKKSAHSKKRPFSSKKLPNQSLDIVNNIGAKLMKSMGWKEGQGLGREGSGITAPISAVANRGQSGLGSEPLNDPEVRIEPTDSQKERVRKETMLRWKMKFGSVSESNNP</sequence>
<dbReference type="PROSITE" id="PS50174">
    <property type="entry name" value="G_PATCH"/>
    <property type="match status" value="1"/>
</dbReference>
<dbReference type="InterPro" id="IPR035979">
    <property type="entry name" value="RBD_domain_sf"/>
</dbReference>
<dbReference type="SMART" id="SM00360">
    <property type="entry name" value="RRM"/>
    <property type="match status" value="1"/>
</dbReference>
<keyword evidence="16" id="KW-1185">Reference proteome</keyword>
<keyword evidence="2" id="KW-0479">Metal-binding</keyword>
<evidence type="ECO:0000256" key="9">
    <source>
        <dbReference type="PROSITE-ProRule" id="PRU00322"/>
    </source>
</evidence>
<evidence type="ECO:0000256" key="2">
    <source>
        <dbReference type="ARBA" id="ARBA00022723"/>
    </source>
</evidence>
<evidence type="ECO:0000259" key="12">
    <source>
        <dbReference type="PROSITE" id="PS50157"/>
    </source>
</evidence>
<evidence type="ECO:0000256" key="7">
    <source>
        <dbReference type="ARBA" id="ARBA00023242"/>
    </source>
</evidence>
<dbReference type="PROSITE" id="PS50199">
    <property type="entry name" value="ZF_RANBP2_2"/>
    <property type="match status" value="1"/>
</dbReference>
<feature type="domain" description="G-patch" evidence="13">
    <location>
        <begin position="505"/>
        <end position="551"/>
    </location>
</feature>
<keyword evidence="6 8" id="KW-0694">RNA-binding</keyword>
<feature type="domain" description="RanBP2-type" evidence="14">
    <location>
        <begin position="135"/>
        <end position="168"/>
    </location>
</feature>
<dbReference type="InterPro" id="IPR013087">
    <property type="entry name" value="Znf_C2H2_type"/>
</dbReference>
<evidence type="ECO:0000256" key="5">
    <source>
        <dbReference type="ARBA" id="ARBA00022833"/>
    </source>
</evidence>
<evidence type="ECO:0000256" key="6">
    <source>
        <dbReference type="ARBA" id="ARBA00022884"/>
    </source>
</evidence>
<evidence type="ECO:0000256" key="8">
    <source>
        <dbReference type="PROSITE-ProRule" id="PRU00176"/>
    </source>
</evidence>
<evidence type="ECO:0000256" key="10">
    <source>
        <dbReference type="SAM" id="MobiDB-lite"/>
    </source>
</evidence>
<protein>
    <recommendedName>
        <fullName evidence="17">RNA-binding protein</fullName>
    </recommendedName>
</protein>
<dbReference type="InterPro" id="IPR041591">
    <property type="entry name" value="OCRE"/>
</dbReference>
<dbReference type="PROSITE" id="PS50102">
    <property type="entry name" value="RRM"/>
    <property type="match status" value="1"/>
</dbReference>
<accession>A0A9C7PQY6</accession>
<dbReference type="GO" id="GO:0003723">
    <property type="term" value="F:RNA binding"/>
    <property type="evidence" value="ECO:0007669"/>
    <property type="project" value="UniProtKB-UniRule"/>
</dbReference>
<feature type="compositionally biased region" description="Basic and acidic residues" evidence="10">
    <location>
        <begin position="25"/>
        <end position="39"/>
    </location>
</feature>
<dbReference type="PROSITE" id="PS50157">
    <property type="entry name" value="ZINC_FINGER_C2H2_2"/>
    <property type="match status" value="1"/>
</dbReference>
<feature type="compositionally biased region" description="Polar residues" evidence="10">
    <location>
        <begin position="283"/>
        <end position="313"/>
    </location>
</feature>
<comment type="subcellular location">
    <subcellularLocation>
        <location evidence="1">Nucleus</location>
    </subcellularLocation>
</comment>
<evidence type="ECO:0000256" key="1">
    <source>
        <dbReference type="ARBA" id="ARBA00004123"/>
    </source>
</evidence>
<dbReference type="SMART" id="SM00547">
    <property type="entry name" value="ZnF_RBZ"/>
    <property type="match status" value="1"/>
</dbReference>
<dbReference type="SMART" id="SM00443">
    <property type="entry name" value="G_patch"/>
    <property type="match status" value="1"/>
</dbReference>